<evidence type="ECO:0000256" key="7">
    <source>
        <dbReference type="ARBA" id="ARBA00023242"/>
    </source>
</evidence>
<keyword evidence="4" id="KW-0256">Endoplasmic reticulum</keyword>
<proteinExistence type="predicted"/>
<feature type="compositionally biased region" description="Polar residues" evidence="8">
    <location>
        <begin position="26"/>
        <end position="40"/>
    </location>
</feature>
<keyword evidence="7" id="KW-0539">Nucleus</keyword>
<reference evidence="9" key="1">
    <citation type="submission" date="2019-10" db="EMBL/GenBank/DDBJ databases">
        <title>Short sand fly seasons in Tbilisi, Georgia, hinder development of host immunity to saliva of the visceral leishmaniasis vector Phlebotomus kandelakii.</title>
        <authorList>
            <person name="Oliveira F."/>
            <person name="Giorgobiani E."/>
            <person name="Guimaraes-Costa A.B."/>
            <person name="Abdeladhim M."/>
            <person name="Oristian J."/>
            <person name="Tskhvaradze L."/>
            <person name="Tsertsvadze N."/>
            <person name="Zakalashvili M."/>
            <person name="Valenzuela J.G."/>
            <person name="Kamhawi S."/>
        </authorList>
    </citation>
    <scope>NUCLEOTIDE SEQUENCE</scope>
    <source>
        <strain evidence="9">Wild-capture in Tbilisi</strain>
        <tissue evidence="9">Salivary glands</tissue>
    </source>
</reference>
<evidence type="ECO:0000313" key="9">
    <source>
        <dbReference type="EMBL" id="NBJ61467.1"/>
    </source>
</evidence>
<dbReference type="AlphaFoldDB" id="A0A6B2EEY9"/>
<accession>A0A6B2EEY9</accession>
<feature type="region of interest" description="Disordered" evidence="8">
    <location>
        <begin position="493"/>
        <end position="543"/>
    </location>
</feature>
<dbReference type="PANTHER" id="PTHR13289">
    <property type="entry name" value="PROTEIN PHOSPHATASE 1-BINDING PROTEIN BIFOCAL"/>
    <property type="match status" value="1"/>
</dbReference>
<feature type="region of interest" description="Disordered" evidence="8">
    <location>
        <begin position="26"/>
        <end position="61"/>
    </location>
</feature>
<name>A0A6B2EEY9_9DIPT</name>
<dbReference type="GO" id="GO:0031965">
    <property type="term" value="C:nuclear membrane"/>
    <property type="evidence" value="ECO:0007669"/>
    <property type="project" value="UniProtKB-SubCell"/>
</dbReference>
<dbReference type="GO" id="GO:0030867">
    <property type="term" value="C:rough endoplasmic reticulum membrane"/>
    <property type="evidence" value="ECO:0007669"/>
    <property type="project" value="UniProtKB-SubCell"/>
</dbReference>
<dbReference type="PANTHER" id="PTHR13289:SF3">
    <property type="entry name" value="BIFOCAL, ISOFORM F"/>
    <property type="match status" value="1"/>
</dbReference>
<dbReference type="InterPro" id="IPR019130">
    <property type="entry name" value="Macoilin"/>
</dbReference>
<evidence type="ECO:0000256" key="3">
    <source>
        <dbReference type="ARBA" id="ARBA00022692"/>
    </source>
</evidence>
<sequence>MPEWKKELIQRRKNLAKCMTSTAISGHSHSQQCHGTAANSTQIQRQTRSGGQQRSGSTAGECRATVQSSCERDGERVSHAVASNGSSCATHEDKLCEVSDSGNSTSGGVSGDISDSRDILQFCDNHRGVDKMVAVQEVCGEKLDYDTSEELKYGAGIVSKLVSRFMSYTMRVSTAKERPSLDNLRRATSLNNLLDDEEEESRKGAEEVQIDAKTPDEVIIESGIGDKGVYRHRPQMGAYQHSEIMRRRQMGRGNDSLKRARSVDALLRIETTKEPEKTPDAIAEEIPTPPPTVDVTIEDKIMNARERGEAKPKRLKSFMDDPERPPPDLVKTTLRIFEATANRRGRPPTCRSGEVAAKVASFKSIISCEKPAILYPKPPVSPKKALVGKTVRSSHMVTAKPATVVQEPINNAQPVVTTSFNVIQRSPSPLAIRMDMTYRSVKNFSPTSPQSPKPDLINVSAAPRKSQENGVTMGSESPSIAQLTSKIQSMKIESPGHQVVSEVRKVPVRSGTVSSTTEESDTDTTDSFDDDVEADRGKRISKGELENISRAGATTEFNFGCTSTPIRDKSHLPPLTNGGNLTLNEEDLQDPLASVGESEVNGVKMVEKSQENGVNEKTLVETKEIVESTQCSEKQLTNQEIEKNLINREKSEGSVTQMAPKWNAAKKKPWKEEPQNTTMVFNFSNRKDVPDYIENDGVVLRRRREMPKPGESGFVLLGDAPLETSTDPDDFWTMGPPSPCDVDFSNDNVIINGKSSLRLKSGDSKWKIRFDDSLTSTYEYPSETSQKEEMLNVTSNGKTGLMDDKSFNSPAYQKFLPLGLAAPLANYTPVKGGVPSSDFELGVKRNSPVAVESPGSATGGVGGEPAAPMNGDLESLQYLKPATDEQTVAWSEGTRVTDLLF</sequence>
<keyword evidence="3" id="KW-0812">Transmembrane</keyword>
<dbReference type="GO" id="GO:0006935">
    <property type="term" value="P:chemotaxis"/>
    <property type="evidence" value="ECO:0007669"/>
    <property type="project" value="TreeGrafter"/>
</dbReference>
<feature type="compositionally biased region" description="Low complexity" evidence="8">
    <location>
        <begin position="41"/>
        <end position="58"/>
    </location>
</feature>
<keyword evidence="5" id="KW-1133">Transmembrane helix</keyword>
<feature type="compositionally biased region" description="Basic and acidic residues" evidence="8">
    <location>
        <begin position="534"/>
        <end position="543"/>
    </location>
</feature>
<feature type="compositionally biased region" description="Basic and acidic residues" evidence="8">
    <location>
        <begin position="308"/>
        <end position="326"/>
    </location>
</feature>
<evidence type="ECO:0000256" key="6">
    <source>
        <dbReference type="ARBA" id="ARBA00023136"/>
    </source>
</evidence>
<evidence type="ECO:0000256" key="5">
    <source>
        <dbReference type="ARBA" id="ARBA00022989"/>
    </source>
</evidence>
<dbReference type="GO" id="GO:0008017">
    <property type="term" value="F:microtubule binding"/>
    <property type="evidence" value="ECO:0007669"/>
    <property type="project" value="TreeGrafter"/>
</dbReference>
<feature type="compositionally biased region" description="Acidic residues" evidence="8">
    <location>
        <begin position="518"/>
        <end position="533"/>
    </location>
</feature>
<dbReference type="EMBL" id="GIFK01003764">
    <property type="protein sequence ID" value="NBJ61467.1"/>
    <property type="molecule type" value="Transcribed_RNA"/>
</dbReference>
<organism evidence="9">
    <name type="scientific">Phlebotomus kandelakii</name>
    <dbReference type="NCBI Taxonomy" id="1109342"/>
    <lineage>
        <taxon>Eukaryota</taxon>
        <taxon>Metazoa</taxon>
        <taxon>Ecdysozoa</taxon>
        <taxon>Arthropoda</taxon>
        <taxon>Hexapoda</taxon>
        <taxon>Insecta</taxon>
        <taxon>Pterygota</taxon>
        <taxon>Neoptera</taxon>
        <taxon>Endopterygota</taxon>
        <taxon>Diptera</taxon>
        <taxon>Nematocera</taxon>
        <taxon>Psychodoidea</taxon>
        <taxon>Psychodidae</taxon>
        <taxon>Phlebotomus</taxon>
        <taxon>Larroussius</taxon>
    </lineage>
</organism>
<comment type="subcellular location">
    <subcellularLocation>
        <location evidence="1">Nucleus membrane</location>
        <topology evidence="1">Multi-pass membrane protein</topology>
    </subcellularLocation>
    <subcellularLocation>
        <location evidence="2">Rough endoplasmic reticulum membrane</location>
        <topology evidence="2">Multi-pass membrane protein</topology>
    </subcellularLocation>
</comment>
<evidence type="ECO:0000256" key="1">
    <source>
        <dbReference type="ARBA" id="ARBA00004232"/>
    </source>
</evidence>
<evidence type="ECO:0000256" key="8">
    <source>
        <dbReference type="SAM" id="MobiDB-lite"/>
    </source>
</evidence>
<dbReference type="GO" id="GO:0023041">
    <property type="term" value="P:neuronal signal transduction"/>
    <property type="evidence" value="ECO:0007669"/>
    <property type="project" value="InterPro"/>
</dbReference>
<keyword evidence="6" id="KW-0472">Membrane</keyword>
<protein>
    <submittedName>
        <fullName evidence="9">Putative gpi-anchored adhesin-like protein pga55</fullName>
    </submittedName>
</protein>
<feature type="region of interest" description="Disordered" evidence="8">
    <location>
        <begin position="850"/>
        <end position="870"/>
    </location>
</feature>
<evidence type="ECO:0000256" key="4">
    <source>
        <dbReference type="ARBA" id="ARBA00022824"/>
    </source>
</evidence>
<evidence type="ECO:0000256" key="2">
    <source>
        <dbReference type="ARBA" id="ARBA00004269"/>
    </source>
</evidence>
<feature type="region of interest" description="Disordered" evidence="8">
    <location>
        <begin position="308"/>
        <end position="329"/>
    </location>
</feature>